<dbReference type="PANTHER" id="PTHR37089:SF3">
    <property type="entry name" value="EXPORTED PROTEIN"/>
    <property type="match status" value="1"/>
</dbReference>
<dbReference type="SMART" id="SM00972">
    <property type="entry name" value="SCPU"/>
    <property type="match status" value="1"/>
</dbReference>
<evidence type="ECO:0000313" key="2">
    <source>
        <dbReference type="EMBL" id="QDE68933.1"/>
    </source>
</evidence>
<dbReference type="InterPro" id="IPR007893">
    <property type="entry name" value="Spore_coat_U/FanG"/>
</dbReference>
<keyword evidence="2" id="KW-0167">Capsid protein</keyword>
<protein>
    <submittedName>
        <fullName evidence="2">Spore coat protein</fullName>
    </submittedName>
</protein>
<reference evidence="2 3" key="1">
    <citation type="journal article" date="2019" name="Science">
        <title>Social genes are selection hotspots in kin groups of a soil microbe.</title>
        <authorList>
            <person name="Wielgoss S."/>
            <person name="Wolfensberger R."/>
            <person name="Sun L."/>
            <person name="Fiegna F."/>
            <person name="Velicer G.J."/>
        </authorList>
    </citation>
    <scope>NUCLEOTIDE SEQUENCE [LARGE SCALE GENOMIC DNA]</scope>
    <source>
        <strain evidence="2 3">MC3.5.9c15</strain>
    </source>
</reference>
<sequence length="156" mass="16172">MSMTMRNRAAAFIAAGVCGLLPGWAGAVCQIRGTVGVSFGTYLTTDLLPRDSAGSITYRCEGQVTPITIDFSAGGSGNYQARSMAGPGAPRLQYNLYLDATRLIIWGNGAGGTGRYGPVLPVFGVEVTVPIFGRIPAGQAIPAGAYSDTLVMTVTF</sequence>
<dbReference type="Pfam" id="PF05229">
    <property type="entry name" value="SCPU"/>
    <property type="match status" value="1"/>
</dbReference>
<dbReference type="AlphaFoldDB" id="A0AAE6KT29"/>
<evidence type="ECO:0000259" key="1">
    <source>
        <dbReference type="Pfam" id="PF05229"/>
    </source>
</evidence>
<dbReference type="Proteomes" id="UP000320179">
    <property type="component" value="Chromosome"/>
</dbReference>
<evidence type="ECO:0000313" key="3">
    <source>
        <dbReference type="Proteomes" id="UP000320179"/>
    </source>
</evidence>
<organism evidence="2 3">
    <name type="scientific">Myxococcus xanthus</name>
    <dbReference type="NCBI Taxonomy" id="34"/>
    <lineage>
        <taxon>Bacteria</taxon>
        <taxon>Pseudomonadati</taxon>
        <taxon>Myxococcota</taxon>
        <taxon>Myxococcia</taxon>
        <taxon>Myxococcales</taxon>
        <taxon>Cystobacterineae</taxon>
        <taxon>Myxococcaceae</taxon>
        <taxon>Myxococcus</taxon>
    </lineage>
</organism>
<dbReference type="PANTHER" id="PTHR37089">
    <property type="entry name" value="PROTEIN U-RELATED"/>
    <property type="match status" value="1"/>
</dbReference>
<dbReference type="InterPro" id="IPR053167">
    <property type="entry name" value="Spore_coat_component"/>
</dbReference>
<proteinExistence type="predicted"/>
<accession>A0AAE6KT29</accession>
<dbReference type="EMBL" id="CP017174">
    <property type="protein sequence ID" value="QDE68933.1"/>
    <property type="molecule type" value="Genomic_DNA"/>
</dbReference>
<gene>
    <name evidence="2" type="ORF">BHS09_19175</name>
</gene>
<name>A0AAE6KT29_MYXXA</name>
<feature type="domain" description="Spore coat protein U/FanG" evidence="1">
    <location>
        <begin position="27"/>
        <end position="153"/>
    </location>
</feature>
<keyword evidence="2" id="KW-0946">Virion</keyword>